<dbReference type="KEGG" id="ptp:RCA23_c02480"/>
<dbReference type="Proteomes" id="UP000028680">
    <property type="component" value="Chromosome"/>
</dbReference>
<gene>
    <name evidence="1" type="ORF">RCA23_c02480</name>
</gene>
<proteinExistence type="predicted"/>
<reference evidence="1 2" key="1">
    <citation type="journal article" date="2014" name="ISME J.">
        <title>Adaptation of an abundant Roseobacter RCA organism to pelagic systems revealed by genomic and transcriptomic analyses.</title>
        <authorList>
            <person name="Voget S."/>
            <person name="Wemheuer B."/>
            <person name="Brinkhoff T."/>
            <person name="Vollmers J."/>
            <person name="Dietrich S."/>
            <person name="Giebel H.A."/>
            <person name="Beardsley C."/>
            <person name="Sardemann C."/>
            <person name="Bakenhus I."/>
            <person name="Billerbeck S."/>
            <person name="Daniel R."/>
            <person name="Simon M."/>
        </authorList>
    </citation>
    <scope>NUCLEOTIDE SEQUENCE [LARGE SCALE GENOMIC DNA]</scope>
    <source>
        <strain evidence="1 2">RCA23</strain>
    </source>
</reference>
<dbReference type="SFLD" id="SFLDG01129">
    <property type="entry name" value="C1.5:_HAD__Beta-PGM__Phosphata"/>
    <property type="match status" value="1"/>
</dbReference>
<dbReference type="InterPro" id="IPR010237">
    <property type="entry name" value="Pyr-5-nucltdase"/>
</dbReference>
<dbReference type="Pfam" id="PF00702">
    <property type="entry name" value="Hydrolase"/>
    <property type="match status" value="1"/>
</dbReference>
<dbReference type="SFLD" id="SFLDS00003">
    <property type="entry name" value="Haloacid_Dehalogenase"/>
    <property type="match status" value="1"/>
</dbReference>
<dbReference type="PANTHER" id="PTHR12725">
    <property type="entry name" value="HALOACID DEHALOGENASE-LIKE HYDROLASE"/>
    <property type="match status" value="1"/>
</dbReference>
<evidence type="ECO:0000313" key="2">
    <source>
        <dbReference type="Proteomes" id="UP000028680"/>
    </source>
</evidence>
<protein>
    <submittedName>
        <fullName evidence="1">Pyrimidine 5-nucleotidase</fullName>
    </submittedName>
</protein>
<dbReference type="Gene3D" id="3.40.50.1000">
    <property type="entry name" value="HAD superfamily/HAD-like"/>
    <property type="match status" value="1"/>
</dbReference>
<dbReference type="Gene3D" id="1.10.150.450">
    <property type="match status" value="1"/>
</dbReference>
<dbReference type="AlphaFoldDB" id="A0AAN0RGN3"/>
<dbReference type="PANTHER" id="PTHR12725:SF117">
    <property type="entry name" value="HALOACID DEHALOGENASE-LIKE HYDROLASE"/>
    <property type="match status" value="1"/>
</dbReference>
<evidence type="ECO:0000313" key="1">
    <source>
        <dbReference type="EMBL" id="AII85813.1"/>
    </source>
</evidence>
<dbReference type="InterPro" id="IPR023214">
    <property type="entry name" value="HAD_sf"/>
</dbReference>
<name>A0AAN0RGN3_9RHOB</name>
<dbReference type="SFLD" id="SFLDG01132">
    <property type="entry name" value="C1.5.3:_5'-Nucleotidase_Like"/>
    <property type="match status" value="1"/>
</dbReference>
<accession>A0AAN0RGN3</accession>
<dbReference type="NCBIfam" id="TIGR01993">
    <property type="entry name" value="Pyr-5-nucltdase"/>
    <property type="match status" value="1"/>
</dbReference>
<keyword evidence="2" id="KW-1185">Reference proteome</keyword>
<dbReference type="SUPFAM" id="SSF56784">
    <property type="entry name" value="HAD-like"/>
    <property type="match status" value="1"/>
</dbReference>
<dbReference type="InterPro" id="IPR036412">
    <property type="entry name" value="HAD-like_sf"/>
</dbReference>
<dbReference type="EMBL" id="CP003984">
    <property type="protein sequence ID" value="AII85813.1"/>
    <property type="molecule type" value="Genomic_DNA"/>
</dbReference>
<organism evidence="1 2">
    <name type="scientific">Planktomarina temperata RCA23</name>
    <dbReference type="NCBI Taxonomy" id="666509"/>
    <lineage>
        <taxon>Bacteria</taxon>
        <taxon>Pseudomonadati</taxon>
        <taxon>Pseudomonadota</taxon>
        <taxon>Alphaproteobacteria</taxon>
        <taxon>Rhodobacterales</taxon>
        <taxon>Paracoccaceae</taxon>
        <taxon>Planktomarina</taxon>
    </lineage>
</organism>
<sequence length="256" mass="28732">MGELAAPRKRFAIEPAALFGTNCPMDFDQFSHIDTWIFDLDNTLYPPKVRLFDQIEEKMRLFVSDFLDVSLEEADVFRAQYWRSHGTTLAGMMDQHAMPPEAFLHFVHDIDFSPLPHSAELSSLISALPGRKIVYTNGTEPYARQVLQARGLEQNFEAVYGIEHASYRPKPHAEAFAEVFARAAVTPHSAAMFEDDSRNLQVPAGLGMRTVYISPDRVAPDYVDAAHQDLEAFLSQLVAACFSKPSGRLHEAHGHI</sequence>